<dbReference type="GO" id="GO:0005975">
    <property type="term" value="P:carbohydrate metabolic process"/>
    <property type="evidence" value="ECO:0007669"/>
    <property type="project" value="InterPro"/>
</dbReference>
<dbReference type="Proteomes" id="UP000219281">
    <property type="component" value="Unassembled WGS sequence"/>
</dbReference>
<dbReference type="PANTHER" id="PTHR12143">
    <property type="entry name" value="PEPTIDE N-GLYCANASE PNGASE -RELATED"/>
    <property type="match status" value="1"/>
</dbReference>
<comment type="cofactor">
    <cofactor evidence="1">
        <name>Ca(2+)</name>
        <dbReference type="ChEBI" id="CHEBI:29108"/>
    </cofactor>
</comment>
<dbReference type="Gene3D" id="1.20.1610.10">
    <property type="entry name" value="alpha-1,2-mannosidases domains"/>
    <property type="match status" value="1"/>
</dbReference>
<evidence type="ECO:0000256" key="1">
    <source>
        <dbReference type="ARBA" id="ARBA00001913"/>
    </source>
</evidence>
<dbReference type="SUPFAM" id="SSF48208">
    <property type="entry name" value="Six-hairpin glycosidases"/>
    <property type="match status" value="1"/>
</dbReference>
<reference evidence="8" key="1">
    <citation type="submission" date="2017-09" db="EMBL/GenBank/DDBJ databases">
        <authorList>
            <person name="Varghese N."/>
            <person name="Submissions S."/>
        </authorList>
    </citation>
    <scope>NUCLEOTIDE SEQUENCE [LARGE SCALE GENOMIC DNA]</scope>
    <source>
        <strain evidence="8">CGMCC 1.12803</strain>
    </source>
</reference>
<dbReference type="FunFam" id="3.30.2080.10:FF:000001">
    <property type="entry name" value="Alpha-1,2-mannosidase subfamily"/>
    <property type="match status" value="1"/>
</dbReference>
<dbReference type="InterPro" id="IPR012939">
    <property type="entry name" value="Glyco_hydro_92"/>
</dbReference>
<evidence type="ECO:0000256" key="3">
    <source>
        <dbReference type="ARBA" id="ARBA00022837"/>
    </source>
</evidence>
<dbReference type="AlphaFoldDB" id="A0A285ZSB9"/>
<dbReference type="GO" id="GO:0006516">
    <property type="term" value="P:glycoprotein catabolic process"/>
    <property type="evidence" value="ECO:0007669"/>
    <property type="project" value="TreeGrafter"/>
</dbReference>
<dbReference type="Gene3D" id="1.20.1050.60">
    <property type="entry name" value="alpha-1,2-mannosidase"/>
    <property type="match status" value="1"/>
</dbReference>
<sequence length="725" mass="82407">MRSVKIAIVFAACFLSGALMAQQKEAVLKYVDPTIGGVGHLLEPTRPTMHLPNSMIRVFPVKKDQLDDQIAYFPLNMYSHRIGNIFSVMPYKSGEAPKAGMKFSYDLEKTAPHYYTVLLEEAQVKVEFSPSERSGYYRFTSSEKKPINLQFGIINKGELNVKGKRIITGTEQFKDMQAFVYAELSEDVTATKTTTGETKKLEVKGSSAVLSVRYGISYISIAQAKANLQKEIPTWSFDAVKLKAQNVWEKTLGQIQLTGGSLQHKRSFYTALYRTYERMVNINEYGKYYSGYDRKVHTDNRPFYVDNWIWDMYLAQEPLQTILNPEREGDKLESYVKMYEQSGWMPSFALVFGDNPCMTGNHAAAWMADSWYKGVKNFNIKKSYEGLRKNSLEATLLPWRNGPATELDAFYVKNDYFPALRPDEKETVKEVESFEKRQAVAVTLQQSYDDWCISKLANTLGETKDAELFAKKANNYKNVFRVDKGFMWPKDSEGNWIEPFDPKFSGGLGGRQYFTENNAYTYNWDVKHDLFTLFDLMGGKQKAEAKLDQLFREDLGRSKYNYQATFPDATGGVGQFVMGNEPSFHIPYLYNYLGSPWKTQKRIRSLIDTWFGDNLFSIPGDEDGGGMSAFVVFSMMGFYPVTPGIPEYAIGSPTFNSISIRLDNGKTFTVLAHGNSPTARYIQSAKMNGKVLNEPVFTHEQLLQGGKLELTMGERPNKTWGTKAN</sequence>
<dbReference type="Pfam" id="PF07971">
    <property type="entry name" value="Glyco_hydro_92"/>
    <property type="match status" value="1"/>
</dbReference>
<dbReference type="Gene3D" id="3.30.2080.10">
    <property type="entry name" value="GH92 mannosidase domain"/>
    <property type="match status" value="1"/>
</dbReference>
<evidence type="ECO:0000256" key="2">
    <source>
        <dbReference type="ARBA" id="ARBA00011245"/>
    </source>
</evidence>
<dbReference type="GO" id="GO:0030246">
    <property type="term" value="F:carbohydrate binding"/>
    <property type="evidence" value="ECO:0007669"/>
    <property type="project" value="InterPro"/>
</dbReference>
<feature type="domain" description="Glycosyl hydrolase family 92" evidence="5">
    <location>
        <begin position="223"/>
        <end position="714"/>
    </location>
</feature>
<feature type="signal peptide" evidence="4">
    <location>
        <begin position="1"/>
        <end position="21"/>
    </location>
</feature>
<dbReference type="PANTHER" id="PTHR12143:SF43">
    <property type="entry name" value="PUTATIVE-RELATED"/>
    <property type="match status" value="1"/>
</dbReference>
<feature type="domain" description="Glycosyl hydrolase family 92 N-terminal" evidence="6">
    <location>
        <begin position="30"/>
        <end position="213"/>
    </location>
</feature>
<accession>A0A285ZSB9</accession>
<dbReference type="InterPro" id="IPR014718">
    <property type="entry name" value="GH-type_carb-bd"/>
</dbReference>
<evidence type="ECO:0000256" key="4">
    <source>
        <dbReference type="SAM" id="SignalP"/>
    </source>
</evidence>
<feature type="chain" id="PRO_5013171304" evidence="4">
    <location>
        <begin position="22"/>
        <end position="725"/>
    </location>
</feature>
<dbReference type="Gene3D" id="2.70.98.10">
    <property type="match status" value="1"/>
</dbReference>
<dbReference type="InterPro" id="IPR008928">
    <property type="entry name" value="6-hairpin_glycosidase_sf"/>
</dbReference>
<evidence type="ECO:0000313" key="8">
    <source>
        <dbReference type="Proteomes" id="UP000219281"/>
    </source>
</evidence>
<protein>
    <submittedName>
        <fullName evidence="7">Alpha-1,2-mannosidase, putative</fullName>
    </submittedName>
</protein>
<dbReference type="GO" id="GO:0005829">
    <property type="term" value="C:cytosol"/>
    <property type="evidence" value="ECO:0007669"/>
    <property type="project" value="TreeGrafter"/>
</dbReference>
<dbReference type="InterPro" id="IPR005887">
    <property type="entry name" value="GH92_a_mannosidase_put"/>
</dbReference>
<organism evidence="7 8">
    <name type="scientific">Pedobacter xixiisoli</name>
    <dbReference type="NCBI Taxonomy" id="1476464"/>
    <lineage>
        <taxon>Bacteria</taxon>
        <taxon>Pseudomonadati</taxon>
        <taxon>Bacteroidota</taxon>
        <taxon>Sphingobacteriia</taxon>
        <taxon>Sphingobacteriales</taxon>
        <taxon>Sphingobacteriaceae</taxon>
        <taxon>Pedobacter</taxon>
    </lineage>
</organism>
<keyword evidence="8" id="KW-1185">Reference proteome</keyword>
<evidence type="ECO:0000259" key="5">
    <source>
        <dbReference type="Pfam" id="PF07971"/>
    </source>
</evidence>
<proteinExistence type="predicted"/>
<keyword evidence="3" id="KW-0106">Calcium</keyword>
<dbReference type="InterPro" id="IPR050883">
    <property type="entry name" value="PNGase"/>
</dbReference>
<name>A0A285ZSB9_9SPHI</name>
<comment type="subunit">
    <text evidence="2">Monomer.</text>
</comment>
<evidence type="ECO:0000259" key="6">
    <source>
        <dbReference type="Pfam" id="PF17678"/>
    </source>
</evidence>
<gene>
    <name evidence="7" type="ORF">SAMN06297358_0717</name>
</gene>
<dbReference type="Pfam" id="PF17678">
    <property type="entry name" value="Glyco_hydro_92N"/>
    <property type="match status" value="1"/>
</dbReference>
<dbReference type="GO" id="GO:0000224">
    <property type="term" value="F:peptide-N4-(N-acetyl-beta-glucosaminyl)asparagine amidase activity"/>
    <property type="evidence" value="ECO:0007669"/>
    <property type="project" value="TreeGrafter"/>
</dbReference>
<dbReference type="EMBL" id="OCMT01000001">
    <property type="protein sequence ID" value="SOD12532.1"/>
    <property type="molecule type" value="Genomic_DNA"/>
</dbReference>
<keyword evidence="4" id="KW-0732">Signal</keyword>
<evidence type="ECO:0000313" key="7">
    <source>
        <dbReference type="EMBL" id="SOD12532.1"/>
    </source>
</evidence>
<dbReference type="InterPro" id="IPR041371">
    <property type="entry name" value="GH92_N"/>
</dbReference>
<dbReference type="RefSeq" id="WP_240775005.1">
    <property type="nucleotide sequence ID" value="NZ_OCMT01000001.1"/>
</dbReference>
<dbReference type="NCBIfam" id="TIGR01180">
    <property type="entry name" value="aman2_put"/>
    <property type="match status" value="1"/>
</dbReference>